<dbReference type="AlphaFoldDB" id="A0A350P380"/>
<protein>
    <submittedName>
        <fullName evidence="1">Uncharacterized protein</fullName>
    </submittedName>
</protein>
<proteinExistence type="predicted"/>
<accession>A0A350P380</accession>
<name>A0A350P380_9ALTE</name>
<dbReference type="EMBL" id="DNAN01000292">
    <property type="protein sequence ID" value="HAW75747.1"/>
    <property type="molecule type" value="Genomic_DNA"/>
</dbReference>
<evidence type="ECO:0000313" key="2">
    <source>
        <dbReference type="Proteomes" id="UP000263517"/>
    </source>
</evidence>
<gene>
    <name evidence="1" type="ORF">DCW74_08435</name>
</gene>
<feature type="non-terminal residue" evidence="1">
    <location>
        <position position="1"/>
    </location>
</feature>
<evidence type="ECO:0000313" key="1">
    <source>
        <dbReference type="EMBL" id="HAW75747.1"/>
    </source>
</evidence>
<dbReference type="Proteomes" id="UP000263517">
    <property type="component" value="Unassembled WGS sequence"/>
</dbReference>
<reference evidence="1 2" key="1">
    <citation type="journal article" date="2018" name="Nat. Biotechnol.">
        <title>A standardized bacterial taxonomy based on genome phylogeny substantially revises the tree of life.</title>
        <authorList>
            <person name="Parks D.H."/>
            <person name="Chuvochina M."/>
            <person name="Waite D.W."/>
            <person name="Rinke C."/>
            <person name="Skarshewski A."/>
            <person name="Chaumeil P.A."/>
            <person name="Hugenholtz P."/>
        </authorList>
    </citation>
    <scope>NUCLEOTIDE SEQUENCE [LARGE SCALE GENOMIC DNA]</scope>
    <source>
        <strain evidence="1">UBA11978</strain>
    </source>
</reference>
<sequence>ASSVIDQVCDRLGIDASEKEKKSDSSFDLDIDFGGDDEDASSFDGFIKIFDDPFLRENAVSEIISVCESIWEQDRQGEIGKRALVSLQTANSKLQEVDLTKADPSTYEAMQSQTTAIIEKAQKIQESLSRYTSKSPSS</sequence>
<comment type="caution">
    <text evidence="1">The sequence shown here is derived from an EMBL/GenBank/DDBJ whole genome shotgun (WGS) entry which is preliminary data.</text>
</comment>
<organism evidence="1 2">
    <name type="scientific">Alteromonas australica</name>
    <dbReference type="NCBI Taxonomy" id="589873"/>
    <lineage>
        <taxon>Bacteria</taxon>
        <taxon>Pseudomonadati</taxon>
        <taxon>Pseudomonadota</taxon>
        <taxon>Gammaproteobacteria</taxon>
        <taxon>Alteromonadales</taxon>
        <taxon>Alteromonadaceae</taxon>
        <taxon>Alteromonas/Salinimonas group</taxon>
        <taxon>Alteromonas</taxon>
    </lineage>
</organism>